<evidence type="ECO:0000256" key="9">
    <source>
        <dbReference type="NCBIfam" id="TIGR01229"/>
    </source>
</evidence>
<dbReference type="PROSITE" id="PS51409">
    <property type="entry name" value="ARGINASE_2"/>
    <property type="match status" value="1"/>
</dbReference>
<gene>
    <name evidence="13" type="primary">rocF</name>
    <name evidence="13" type="ORF">E7215_05960</name>
</gene>
<dbReference type="NCBIfam" id="TIGR01229">
    <property type="entry name" value="rocF_arginase"/>
    <property type="match status" value="1"/>
</dbReference>
<comment type="similarity">
    <text evidence="11 12">Belongs to the arginase family.</text>
</comment>
<feature type="binding site" evidence="10">
    <location>
        <position position="123"/>
    </location>
    <ligand>
        <name>Mn(2+)</name>
        <dbReference type="ChEBI" id="CHEBI:29035"/>
        <label>1</label>
    </ligand>
</feature>
<dbReference type="GO" id="GO:0006525">
    <property type="term" value="P:arginine metabolic process"/>
    <property type="evidence" value="ECO:0007669"/>
    <property type="project" value="UniProtKB-KW"/>
</dbReference>
<evidence type="ECO:0000256" key="11">
    <source>
        <dbReference type="PROSITE-ProRule" id="PRU00742"/>
    </source>
</evidence>
<organism evidence="13 14">
    <name type="scientific">Clostridium sulfidigenes</name>
    <dbReference type="NCBI Taxonomy" id="318464"/>
    <lineage>
        <taxon>Bacteria</taxon>
        <taxon>Bacillati</taxon>
        <taxon>Bacillota</taxon>
        <taxon>Clostridia</taxon>
        <taxon>Eubacteriales</taxon>
        <taxon>Clostridiaceae</taxon>
        <taxon>Clostridium</taxon>
    </lineage>
</organism>
<accession>A0A927W7D1</accession>
<evidence type="ECO:0000256" key="4">
    <source>
        <dbReference type="ARBA" id="ARBA00022503"/>
    </source>
</evidence>
<evidence type="ECO:0000256" key="2">
    <source>
        <dbReference type="ARBA" id="ARBA00012168"/>
    </source>
</evidence>
<feature type="binding site" evidence="10">
    <location>
        <position position="228"/>
    </location>
    <ligand>
        <name>Mn(2+)</name>
        <dbReference type="ChEBI" id="CHEBI:29035"/>
        <label>1</label>
    </ligand>
</feature>
<dbReference type="SUPFAM" id="SSF52768">
    <property type="entry name" value="Arginase/deacetylase"/>
    <property type="match status" value="1"/>
</dbReference>
<keyword evidence="4 12" id="KW-0056">Arginine metabolism</keyword>
<feature type="binding site" evidence="10">
    <location>
        <position position="99"/>
    </location>
    <ligand>
        <name>Mn(2+)</name>
        <dbReference type="ChEBI" id="CHEBI:29035"/>
        <label>1</label>
    </ligand>
</feature>
<dbReference type="FunFam" id="3.40.800.10:FF:000012">
    <property type="entry name" value="Arginase"/>
    <property type="match status" value="1"/>
</dbReference>
<dbReference type="EMBL" id="SVCM01000070">
    <property type="protein sequence ID" value="MBE6059704.1"/>
    <property type="molecule type" value="Genomic_DNA"/>
</dbReference>
<evidence type="ECO:0000313" key="13">
    <source>
        <dbReference type="EMBL" id="MBE6059704.1"/>
    </source>
</evidence>
<dbReference type="GO" id="GO:0004053">
    <property type="term" value="F:arginase activity"/>
    <property type="evidence" value="ECO:0007669"/>
    <property type="project" value="UniProtKB-UniRule"/>
</dbReference>
<dbReference type="Pfam" id="PF00491">
    <property type="entry name" value="Arginase"/>
    <property type="match status" value="1"/>
</dbReference>
<evidence type="ECO:0000256" key="3">
    <source>
        <dbReference type="ARBA" id="ARBA00018123"/>
    </source>
</evidence>
<dbReference type="PIRSF" id="PIRSF036979">
    <property type="entry name" value="Arginase"/>
    <property type="match status" value="1"/>
</dbReference>
<dbReference type="PANTHER" id="PTHR43782">
    <property type="entry name" value="ARGINASE"/>
    <property type="match status" value="1"/>
</dbReference>
<dbReference type="Proteomes" id="UP000768462">
    <property type="component" value="Unassembled WGS sequence"/>
</dbReference>
<dbReference type="InterPro" id="IPR014033">
    <property type="entry name" value="Arginase"/>
</dbReference>
<reference evidence="13" key="1">
    <citation type="submission" date="2019-04" db="EMBL/GenBank/DDBJ databases">
        <title>Evolution of Biomass-Degrading Anaerobic Consortia Revealed by Metagenomics.</title>
        <authorList>
            <person name="Peng X."/>
        </authorList>
    </citation>
    <scope>NUCLEOTIDE SEQUENCE</scope>
    <source>
        <strain evidence="13">SIG254</strain>
    </source>
</reference>
<name>A0A927W7D1_9CLOT</name>
<keyword evidence="7 10" id="KW-0464">Manganese</keyword>
<evidence type="ECO:0000256" key="1">
    <source>
        <dbReference type="ARBA" id="ARBA00005098"/>
    </source>
</evidence>
<dbReference type="AlphaFoldDB" id="A0A927W7D1"/>
<dbReference type="CDD" id="cd09989">
    <property type="entry name" value="Arginase"/>
    <property type="match status" value="1"/>
</dbReference>
<proteinExistence type="inferred from homology"/>
<protein>
    <recommendedName>
        <fullName evidence="3 9">Arginase</fullName>
        <ecNumber evidence="2 9">3.5.3.1</ecNumber>
    </recommendedName>
</protein>
<dbReference type="GO" id="GO:0005737">
    <property type="term" value="C:cytoplasm"/>
    <property type="evidence" value="ECO:0007669"/>
    <property type="project" value="TreeGrafter"/>
</dbReference>
<keyword evidence="5 10" id="KW-0479">Metal-binding</keyword>
<dbReference type="PRINTS" id="PR00116">
    <property type="entry name" value="ARGINASE"/>
</dbReference>
<evidence type="ECO:0000256" key="12">
    <source>
        <dbReference type="RuleBase" id="RU361159"/>
    </source>
</evidence>
<dbReference type="GO" id="GO:0030145">
    <property type="term" value="F:manganese ion binding"/>
    <property type="evidence" value="ECO:0007669"/>
    <property type="project" value="TreeGrafter"/>
</dbReference>
<evidence type="ECO:0000256" key="8">
    <source>
        <dbReference type="ARBA" id="ARBA00047391"/>
    </source>
</evidence>
<comment type="pathway">
    <text evidence="1">Nitrogen metabolism; urea cycle; L-ornithine and urea from L-arginine: step 1/1.</text>
</comment>
<evidence type="ECO:0000256" key="5">
    <source>
        <dbReference type="ARBA" id="ARBA00022723"/>
    </source>
</evidence>
<sequence>MDINLIGVPLYYGCDRAGVENGPDELRENGIKELLENHKNKVYDLGNIYVNNTKDKQPFAAGVNAKYINEIIEVTENLANSVYSSLCGGGFPITLGGDHALAMGSVAGSSRYFQGDLAVIWIDAHGDINTFETSPTGNVHGMPLAASMGFGDESLTNLYFNGIKVKKENVFIIGARDLDEGELQLIKDKNLTVWTMDKVREIGVDKVCKDLLEGLKARGINNIHISFDIDSVDPELIKGTGTPVPNGFNINDAEKLLTSIFNTRLVKSMDFVEFNPCLDDTDTTLKSCMALIKKIGELI</sequence>
<comment type="caution">
    <text evidence="13">The sequence shown here is derived from an EMBL/GenBank/DDBJ whole genome shotgun (WGS) entry which is preliminary data.</text>
</comment>
<comment type="catalytic activity">
    <reaction evidence="8 12">
        <text>L-arginine + H2O = urea + L-ornithine</text>
        <dbReference type="Rhea" id="RHEA:20569"/>
        <dbReference type="ChEBI" id="CHEBI:15377"/>
        <dbReference type="ChEBI" id="CHEBI:16199"/>
        <dbReference type="ChEBI" id="CHEBI:32682"/>
        <dbReference type="ChEBI" id="CHEBI:46911"/>
        <dbReference type="EC" id="3.5.3.1"/>
    </reaction>
</comment>
<feature type="binding site" evidence="10">
    <location>
        <position position="230"/>
    </location>
    <ligand>
        <name>Mn(2+)</name>
        <dbReference type="ChEBI" id="CHEBI:29035"/>
        <label>1</label>
    </ligand>
</feature>
<evidence type="ECO:0000313" key="14">
    <source>
        <dbReference type="Proteomes" id="UP000768462"/>
    </source>
</evidence>
<evidence type="ECO:0000256" key="6">
    <source>
        <dbReference type="ARBA" id="ARBA00022801"/>
    </source>
</evidence>
<feature type="binding site" evidence="10">
    <location>
        <position position="125"/>
    </location>
    <ligand>
        <name>Mn(2+)</name>
        <dbReference type="ChEBI" id="CHEBI:29035"/>
        <label>1</label>
    </ligand>
</feature>
<feature type="binding site" evidence="10">
    <location>
        <position position="127"/>
    </location>
    <ligand>
        <name>Mn(2+)</name>
        <dbReference type="ChEBI" id="CHEBI:29035"/>
        <label>1</label>
    </ligand>
</feature>
<dbReference type="EC" id="3.5.3.1" evidence="2 9"/>
<keyword evidence="6 12" id="KW-0378">Hydrolase</keyword>
<dbReference type="PANTHER" id="PTHR43782:SF3">
    <property type="entry name" value="ARGINASE"/>
    <property type="match status" value="1"/>
</dbReference>
<evidence type="ECO:0000256" key="7">
    <source>
        <dbReference type="ARBA" id="ARBA00023211"/>
    </source>
</evidence>
<dbReference type="InterPro" id="IPR023696">
    <property type="entry name" value="Ureohydrolase_dom_sf"/>
</dbReference>
<dbReference type="InterPro" id="IPR006035">
    <property type="entry name" value="Ureohydrolase"/>
</dbReference>
<evidence type="ECO:0000256" key="10">
    <source>
        <dbReference type="PIRSR" id="PIRSR036979-1"/>
    </source>
</evidence>
<comment type="cofactor">
    <cofactor evidence="10 12">
        <name>Mn(2+)</name>
        <dbReference type="ChEBI" id="CHEBI:29035"/>
    </cofactor>
    <text evidence="10 12">Binds 2 manganese ions per subunit.</text>
</comment>
<dbReference type="Gene3D" id="3.40.800.10">
    <property type="entry name" value="Ureohydrolase domain"/>
    <property type="match status" value="1"/>
</dbReference>